<sequence>MKNLFERITQALLSRSLQRRMMMIFSIMLILPILSVSYFSYASSKQELELKMQETTRSSVGLLNTTIQEMVGSTERNISQLSQQISSPEVSGKPAEIRTLIELFVKEHPELEILTVGNNNGDWMKAPDPGAQEYDPRTRDWYKASMNNPGEITIIDPFASATTGNYNLYVSKTLTDGQGALTASINLAHLGDVVKQIKLGKDGYIYIADRNHKFVSHPTKKAGEDIAPEVIKLLENGNGEIAYVNPDTGGQMRGFYTTDEATGFIIVGVLATEEFSDASLPILYTGLTVLGIALVAALVLMYLAVRTITKPILVLNRSARRVSEGHLNEQIQIKRKDEIGQLAENYNLMVSSLRGIVVGISETSGQLSASSQELSATTEENSRAVEYVTELVQDSLTGAETQTAAMAETSRAMEEMSSGIQKIAEAAASIVDSSGDTIQDVQTGNLKVEQVSRQMDAIRESTLYSSGLIGQLNGLNAQVSEMSSAISNIAVQTNLLSLNAGIEAARAGEHGRGFAVVATEVRKLADQSKSTAGSIQETIEQMTELINQTYDAIHHRVSADVELGIQVTTEAKEAFSSIKQSTSKISGQIHDISAITEQMSAGAEEIAASVQEIADISRTTSDAFQSVTAATEEQLASMQEITSSSNELSAMAGELQQKIEHFNLED</sequence>
<dbReference type="CDD" id="cd11386">
    <property type="entry name" value="MCP_signal"/>
    <property type="match status" value="1"/>
</dbReference>
<evidence type="ECO:0000256" key="5">
    <source>
        <dbReference type="ARBA" id="ARBA00022692"/>
    </source>
</evidence>
<dbReference type="Pfam" id="PF00672">
    <property type="entry name" value="HAMP"/>
    <property type="match status" value="1"/>
</dbReference>
<keyword evidence="15" id="KW-1185">Reference proteome</keyword>
<dbReference type="Pfam" id="PF02743">
    <property type="entry name" value="dCache_1"/>
    <property type="match status" value="1"/>
</dbReference>
<dbReference type="AlphaFoldDB" id="A0A2Z2KDJ6"/>
<keyword evidence="8 10" id="KW-0807">Transducer</keyword>
<accession>A0A2Z2KDJ6</accession>
<comment type="subcellular location">
    <subcellularLocation>
        <location evidence="1">Cell membrane</location>
        <topology evidence="1">Multi-pass membrane protein</topology>
    </subcellularLocation>
</comment>
<dbReference type="InterPro" id="IPR003660">
    <property type="entry name" value="HAMP_dom"/>
</dbReference>
<evidence type="ECO:0000259" key="13">
    <source>
        <dbReference type="PROSITE" id="PS50885"/>
    </source>
</evidence>
<dbReference type="GO" id="GO:0006935">
    <property type="term" value="P:chemotaxis"/>
    <property type="evidence" value="ECO:0007669"/>
    <property type="project" value="UniProtKB-KW"/>
</dbReference>
<dbReference type="InterPro" id="IPR029151">
    <property type="entry name" value="Sensor-like_sf"/>
</dbReference>
<evidence type="ECO:0000256" key="6">
    <source>
        <dbReference type="ARBA" id="ARBA00022989"/>
    </source>
</evidence>
<feature type="transmembrane region" description="Helical" evidence="11">
    <location>
        <begin position="282"/>
        <end position="305"/>
    </location>
</feature>
<keyword evidence="2" id="KW-1003">Cell membrane</keyword>
<feature type="domain" description="Methyl-accepting transducer" evidence="12">
    <location>
        <begin position="377"/>
        <end position="614"/>
    </location>
</feature>
<evidence type="ECO:0000256" key="9">
    <source>
        <dbReference type="ARBA" id="ARBA00029447"/>
    </source>
</evidence>
<evidence type="ECO:0000259" key="12">
    <source>
        <dbReference type="PROSITE" id="PS50111"/>
    </source>
</evidence>
<organism evidence="14 15">
    <name type="scientific">Paenibacillus donghaensis</name>
    <dbReference type="NCBI Taxonomy" id="414771"/>
    <lineage>
        <taxon>Bacteria</taxon>
        <taxon>Bacillati</taxon>
        <taxon>Bacillota</taxon>
        <taxon>Bacilli</taxon>
        <taxon>Bacillales</taxon>
        <taxon>Paenibacillaceae</taxon>
        <taxon>Paenibacillus</taxon>
    </lineage>
</organism>
<dbReference type="SUPFAM" id="SSF103190">
    <property type="entry name" value="Sensory domain-like"/>
    <property type="match status" value="1"/>
</dbReference>
<dbReference type="GO" id="GO:0007165">
    <property type="term" value="P:signal transduction"/>
    <property type="evidence" value="ECO:0007669"/>
    <property type="project" value="UniProtKB-KW"/>
</dbReference>
<evidence type="ECO:0000256" key="1">
    <source>
        <dbReference type="ARBA" id="ARBA00004651"/>
    </source>
</evidence>
<dbReference type="InterPro" id="IPR033479">
    <property type="entry name" value="dCache_1"/>
</dbReference>
<reference evidence="14 15" key="1">
    <citation type="submission" date="2017-06" db="EMBL/GenBank/DDBJ databases">
        <title>Complete genome sequence of Paenibacillus donghaensis KCTC 13049T isolated from East Sea sediment, South Korea.</title>
        <authorList>
            <person name="Jung B.K."/>
            <person name="Hong S.-J."/>
            <person name="Shin J.-H."/>
        </authorList>
    </citation>
    <scope>NUCLEOTIDE SEQUENCE [LARGE SCALE GENOMIC DNA]</scope>
    <source>
        <strain evidence="14 15">KCTC 13049</strain>
    </source>
</reference>
<keyword evidence="5 11" id="KW-0812">Transmembrane</keyword>
<keyword evidence="6 11" id="KW-1133">Transmembrane helix</keyword>
<evidence type="ECO:0000256" key="10">
    <source>
        <dbReference type="PROSITE-ProRule" id="PRU00284"/>
    </source>
</evidence>
<gene>
    <name evidence="14" type="ORF">B9T62_14475</name>
</gene>
<dbReference type="CDD" id="cd12912">
    <property type="entry name" value="PDC2_MCP_like"/>
    <property type="match status" value="1"/>
</dbReference>
<dbReference type="Pfam" id="PF00015">
    <property type="entry name" value="MCPsignal"/>
    <property type="match status" value="1"/>
</dbReference>
<evidence type="ECO:0000256" key="7">
    <source>
        <dbReference type="ARBA" id="ARBA00023136"/>
    </source>
</evidence>
<keyword evidence="4" id="KW-0145">Chemotaxis</keyword>
<dbReference type="Gene3D" id="3.30.450.20">
    <property type="entry name" value="PAS domain"/>
    <property type="match status" value="2"/>
</dbReference>
<dbReference type="PROSITE" id="PS50885">
    <property type="entry name" value="HAMP"/>
    <property type="match status" value="1"/>
</dbReference>
<dbReference type="PROSITE" id="PS50111">
    <property type="entry name" value="CHEMOTAXIS_TRANSDUC_2"/>
    <property type="match status" value="1"/>
</dbReference>
<dbReference type="Gene3D" id="1.10.287.950">
    <property type="entry name" value="Methyl-accepting chemotaxis protein"/>
    <property type="match status" value="1"/>
</dbReference>
<dbReference type="EMBL" id="CP021780">
    <property type="protein sequence ID" value="ASA21875.1"/>
    <property type="molecule type" value="Genomic_DNA"/>
</dbReference>
<dbReference type="InterPro" id="IPR004089">
    <property type="entry name" value="MCPsignal_dom"/>
</dbReference>
<feature type="domain" description="HAMP" evidence="13">
    <location>
        <begin position="306"/>
        <end position="358"/>
    </location>
</feature>
<evidence type="ECO:0000256" key="8">
    <source>
        <dbReference type="ARBA" id="ARBA00023224"/>
    </source>
</evidence>
<dbReference type="RefSeq" id="WP_087915882.1">
    <property type="nucleotide sequence ID" value="NZ_CP021780.1"/>
</dbReference>
<dbReference type="PANTHER" id="PTHR32089:SF114">
    <property type="entry name" value="METHYL-ACCEPTING CHEMOTAXIS PROTEIN MCPB"/>
    <property type="match status" value="1"/>
</dbReference>
<dbReference type="PANTHER" id="PTHR32089">
    <property type="entry name" value="METHYL-ACCEPTING CHEMOTAXIS PROTEIN MCPB"/>
    <property type="match status" value="1"/>
</dbReference>
<evidence type="ECO:0000256" key="4">
    <source>
        <dbReference type="ARBA" id="ARBA00022500"/>
    </source>
</evidence>
<dbReference type="Proteomes" id="UP000249890">
    <property type="component" value="Chromosome"/>
</dbReference>
<dbReference type="CDD" id="cd18773">
    <property type="entry name" value="PDC1_HK_sensor"/>
    <property type="match status" value="1"/>
</dbReference>
<dbReference type="SMART" id="SM00304">
    <property type="entry name" value="HAMP"/>
    <property type="match status" value="1"/>
</dbReference>
<dbReference type="Gene3D" id="6.10.340.10">
    <property type="match status" value="1"/>
</dbReference>
<protein>
    <submittedName>
        <fullName evidence="14">Chemotaxis protein</fullName>
    </submittedName>
</protein>
<dbReference type="KEGG" id="pdh:B9T62_14475"/>
<dbReference type="SMART" id="SM00283">
    <property type="entry name" value="MA"/>
    <property type="match status" value="1"/>
</dbReference>
<dbReference type="GO" id="GO:0005886">
    <property type="term" value="C:plasma membrane"/>
    <property type="evidence" value="ECO:0007669"/>
    <property type="project" value="UniProtKB-SubCell"/>
</dbReference>
<evidence type="ECO:0000256" key="2">
    <source>
        <dbReference type="ARBA" id="ARBA00022475"/>
    </source>
</evidence>
<evidence type="ECO:0000256" key="3">
    <source>
        <dbReference type="ARBA" id="ARBA00022481"/>
    </source>
</evidence>
<keyword evidence="7 11" id="KW-0472">Membrane</keyword>
<keyword evidence="3" id="KW-0488">Methylation</keyword>
<dbReference type="CDD" id="cd06225">
    <property type="entry name" value="HAMP"/>
    <property type="match status" value="1"/>
</dbReference>
<comment type="similarity">
    <text evidence="9">Belongs to the methyl-accepting chemotaxis (MCP) protein family.</text>
</comment>
<feature type="transmembrane region" description="Helical" evidence="11">
    <location>
        <begin position="21"/>
        <end position="41"/>
    </location>
</feature>
<proteinExistence type="inferred from homology"/>
<dbReference type="SUPFAM" id="SSF58104">
    <property type="entry name" value="Methyl-accepting chemotaxis protein (MCP) signaling domain"/>
    <property type="match status" value="1"/>
</dbReference>
<evidence type="ECO:0000313" key="15">
    <source>
        <dbReference type="Proteomes" id="UP000249890"/>
    </source>
</evidence>
<name>A0A2Z2KDJ6_9BACL</name>
<dbReference type="OrthoDB" id="243053at2"/>
<evidence type="ECO:0000313" key="14">
    <source>
        <dbReference type="EMBL" id="ASA21875.1"/>
    </source>
</evidence>
<evidence type="ECO:0000256" key="11">
    <source>
        <dbReference type="SAM" id="Phobius"/>
    </source>
</evidence>